<dbReference type="AlphaFoldDB" id="A0A9W8B1N8"/>
<gene>
    <name evidence="1" type="ORF">H4R34_006059</name>
</gene>
<sequence length="320" mass="36945">MATARKLTLCLTGCDEWTGFMTAMSFAKGSARQYVEKMYCGVMDESTHFAKMLRDQGMHMVKYSKDQMDQLGQCFQRCQMVIMPPAYDGYRGDEQCGMRMFEQWLKLAQKHHVRCVAMLSVIQAEKGQGRHLKMLVEREKMLKSMMSGKDQGQMHGCIMRVSPVMEHAFLHQHRIQQERTLMMPFGEHEFTPVAMMDVCEAMACKTSKMMSTQQGDDCDACGGVGGTHHVMTYCCTGKERMTGKRMAEAASKALGTQIQHREVSWDEFKRELQQHGHLQEHELECAREIMDMIKRDMLKEVTQDLQKLLKREPMTMVQFF</sequence>
<dbReference type="Gene3D" id="3.40.50.720">
    <property type="entry name" value="NAD(P)-binding Rossmann-like Domain"/>
    <property type="match status" value="1"/>
</dbReference>
<proteinExistence type="predicted"/>
<evidence type="ECO:0000313" key="1">
    <source>
        <dbReference type="EMBL" id="KAJ1970436.1"/>
    </source>
</evidence>
<dbReference type="OrthoDB" id="10254221at2759"/>
<keyword evidence="2" id="KW-1185">Reference proteome</keyword>
<reference evidence="1" key="1">
    <citation type="submission" date="2022-07" db="EMBL/GenBank/DDBJ databases">
        <title>Phylogenomic reconstructions and comparative analyses of Kickxellomycotina fungi.</title>
        <authorList>
            <person name="Reynolds N.K."/>
            <person name="Stajich J.E."/>
            <person name="Barry K."/>
            <person name="Grigoriev I.V."/>
            <person name="Crous P."/>
            <person name="Smith M.E."/>
        </authorList>
    </citation>
    <scope>NUCLEOTIDE SEQUENCE</scope>
    <source>
        <strain evidence="1">RSA 567</strain>
    </source>
</reference>
<organism evidence="1 2">
    <name type="scientific">Dimargaris verticillata</name>
    <dbReference type="NCBI Taxonomy" id="2761393"/>
    <lineage>
        <taxon>Eukaryota</taxon>
        <taxon>Fungi</taxon>
        <taxon>Fungi incertae sedis</taxon>
        <taxon>Zoopagomycota</taxon>
        <taxon>Kickxellomycotina</taxon>
        <taxon>Dimargaritomycetes</taxon>
        <taxon>Dimargaritales</taxon>
        <taxon>Dimargaritaceae</taxon>
        <taxon>Dimargaris</taxon>
    </lineage>
</organism>
<dbReference type="PANTHER" id="PTHR43162">
    <property type="match status" value="1"/>
</dbReference>
<dbReference type="EMBL" id="JANBQB010001774">
    <property type="protein sequence ID" value="KAJ1970436.1"/>
    <property type="molecule type" value="Genomic_DNA"/>
</dbReference>
<protein>
    <submittedName>
        <fullName evidence="1">Uncharacterized protein</fullName>
    </submittedName>
</protein>
<evidence type="ECO:0000313" key="2">
    <source>
        <dbReference type="Proteomes" id="UP001151582"/>
    </source>
</evidence>
<feature type="non-terminal residue" evidence="1">
    <location>
        <position position="320"/>
    </location>
</feature>
<dbReference type="InterPro" id="IPR051604">
    <property type="entry name" value="Ergot_Alk_Oxidoreductase"/>
</dbReference>
<dbReference type="InterPro" id="IPR036291">
    <property type="entry name" value="NAD(P)-bd_dom_sf"/>
</dbReference>
<dbReference type="Gene3D" id="3.90.25.10">
    <property type="entry name" value="UDP-galactose 4-epimerase, domain 1"/>
    <property type="match status" value="1"/>
</dbReference>
<dbReference type="Proteomes" id="UP001151582">
    <property type="component" value="Unassembled WGS sequence"/>
</dbReference>
<dbReference type="SUPFAM" id="SSF51735">
    <property type="entry name" value="NAD(P)-binding Rossmann-fold domains"/>
    <property type="match status" value="1"/>
</dbReference>
<name>A0A9W8B1N8_9FUNG</name>
<accession>A0A9W8B1N8</accession>
<dbReference type="PANTHER" id="PTHR43162:SF1">
    <property type="entry name" value="PRESTALK A DIFFERENTIATION PROTEIN A"/>
    <property type="match status" value="1"/>
</dbReference>
<comment type="caution">
    <text evidence="1">The sequence shown here is derived from an EMBL/GenBank/DDBJ whole genome shotgun (WGS) entry which is preliminary data.</text>
</comment>